<protein>
    <submittedName>
        <fullName evidence="2">Gp32</fullName>
    </submittedName>
</protein>
<organism evidence="2 3">
    <name type="scientific">Mycolicibacterium canariasense</name>
    <name type="common">Mycobacterium canariasense</name>
    <dbReference type="NCBI Taxonomy" id="228230"/>
    <lineage>
        <taxon>Bacteria</taxon>
        <taxon>Bacillati</taxon>
        <taxon>Actinomycetota</taxon>
        <taxon>Actinomycetes</taxon>
        <taxon>Mycobacteriales</taxon>
        <taxon>Mycobacteriaceae</taxon>
        <taxon>Mycolicibacterium</taxon>
    </lineage>
</organism>
<accession>A0A100WI06</accession>
<dbReference type="EMBL" id="BCSY01000111">
    <property type="protein sequence ID" value="GAS98894.1"/>
    <property type="molecule type" value="Genomic_DNA"/>
</dbReference>
<dbReference type="AlphaFoldDB" id="A0A100WI06"/>
<proteinExistence type="predicted"/>
<evidence type="ECO:0000313" key="3">
    <source>
        <dbReference type="Proteomes" id="UP000069443"/>
    </source>
</evidence>
<dbReference type="Proteomes" id="UP000069443">
    <property type="component" value="Unassembled WGS sequence"/>
</dbReference>
<comment type="caution">
    <text evidence="2">The sequence shown here is derived from an EMBL/GenBank/DDBJ whole genome shotgun (WGS) entry which is preliminary data.</text>
</comment>
<reference evidence="3" key="2">
    <citation type="submission" date="2016-02" db="EMBL/GenBank/DDBJ databases">
        <title>Draft genome sequence of five rapidly growing Mycobacterium species.</title>
        <authorList>
            <person name="Katahira K."/>
            <person name="Gotou Y."/>
            <person name="Iida K."/>
            <person name="Ogura Y."/>
            <person name="Hayashi T."/>
        </authorList>
    </citation>
    <scope>NUCLEOTIDE SEQUENCE [LARGE SCALE GENOMIC DNA]</scope>
    <source>
        <strain evidence="3">JCM15298</strain>
    </source>
</reference>
<evidence type="ECO:0000313" key="2">
    <source>
        <dbReference type="EMBL" id="GAS98894.1"/>
    </source>
</evidence>
<sequence length="212" mass="23664">MPLDWVTTNVCVDENLGVTTEGTLYLQPHSVPRPVIDEICRSSSDGPIQAEIPLPGRQLLNLQASWRNDTPLPQALVVNLTRGPRKWVVSQPNAIEFRDRYTIAVDDQPSVPICTTTYNSKCGSAIDLGTNSVAEPKPGKQWMWNPVSTVSELQPRLLQPGETFRIWYRCIVWTPEPWSDNANKNSPYHWAGANYARVEVEALPQQGSLVTG</sequence>
<feature type="domain" description="DUF7172" evidence="1">
    <location>
        <begin position="7"/>
        <end position="207"/>
    </location>
</feature>
<dbReference type="InterPro" id="IPR055596">
    <property type="entry name" value="DUF7172"/>
</dbReference>
<name>A0A100WI06_MYCCR</name>
<evidence type="ECO:0000259" key="1">
    <source>
        <dbReference type="Pfam" id="PF23787"/>
    </source>
</evidence>
<gene>
    <name evidence="2" type="ORF">RMCC_5859</name>
</gene>
<keyword evidence="3" id="KW-1185">Reference proteome</keyword>
<dbReference type="OrthoDB" id="4640072at2"/>
<dbReference type="STRING" id="228230.RMCC_5859"/>
<dbReference type="Pfam" id="PF23787">
    <property type="entry name" value="DUF7172"/>
    <property type="match status" value="1"/>
</dbReference>
<reference evidence="3" key="1">
    <citation type="journal article" date="2016" name="Genome Announc.">
        <title>Draft Genome Sequences of Five Rapidly Growing Mycobacterium Species, M. thermoresistibile, M. fortuitum subsp. acetamidolyticum, M. canariasense, M. brisbanense, and M. novocastrense.</title>
        <authorList>
            <person name="Katahira K."/>
            <person name="Ogura Y."/>
            <person name="Gotoh Y."/>
            <person name="Hayashi T."/>
        </authorList>
    </citation>
    <scope>NUCLEOTIDE SEQUENCE [LARGE SCALE GENOMIC DNA]</scope>
    <source>
        <strain evidence="3">JCM15298</strain>
    </source>
</reference>
<dbReference type="RefSeq" id="WP_062659649.1">
    <property type="nucleotide sequence ID" value="NZ_BCSY01000111.1"/>
</dbReference>